<dbReference type="Proteomes" id="UP000886851">
    <property type="component" value="Unassembled WGS sequence"/>
</dbReference>
<feature type="domain" description="ABC3 transporter permease C-terminal" evidence="7">
    <location>
        <begin position="281"/>
        <end position="395"/>
    </location>
</feature>
<dbReference type="PANTHER" id="PTHR30572">
    <property type="entry name" value="MEMBRANE COMPONENT OF TRANSPORTER-RELATED"/>
    <property type="match status" value="1"/>
</dbReference>
<feature type="transmembrane region" description="Helical" evidence="6">
    <location>
        <begin position="734"/>
        <end position="754"/>
    </location>
</feature>
<comment type="caution">
    <text evidence="9">The sequence shown here is derived from an EMBL/GenBank/DDBJ whole genome shotgun (WGS) entry which is preliminary data.</text>
</comment>
<feature type="domain" description="MacB-like periplasmic core" evidence="8">
    <location>
        <begin position="23"/>
        <end position="239"/>
    </location>
</feature>
<dbReference type="InterPro" id="IPR003838">
    <property type="entry name" value="ABC3_permease_C"/>
</dbReference>
<gene>
    <name evidence="9" type="ORF">H9824_11820</name>
</gene>
<proteinExistence type="predicted"/>
<feature type="transmembrane region" description="Helical" evidence="6">
    <location>
        <begin position="277"/>
        <end position="299"/>
    </location>
</feature>
<dbReference type="GO" id="GO:0022857">
    <property type="term" value="F:transmembrane transporter activity"/>
    <property type="evidence" value="ECO:0007669"/>
    <property type="project" value="TreeGrafter"/>
</dbReference>
<evidence type="ECO:0000259" key="7">
    <source>
        <dbReference type="Pfam" id="PF02687"/>
    </source>
</evidence>
<keyword evidence="4 6" id="KW-1133">Transmembrane helix</keyword>
<feature type="transmembrane region" description="Helical" evidence="6">
    <location>
        <begin position="20"/>
        <end position="41"/>
    </location>
</feature>
<comment type="subcellular location">
    <subcellularLocation>
        <location evidence="1">Cell membrane</location>
        <topology evidence="1">Multi-pass membrane protein</topology>
    </subcellularLocation>
</comment>
<evidence type="ECO:0000256" key="5">
    <source>
        <dbReference type="ARBA" id="ARBA00023136"/>
    </source>
</evidence>
<evidence type="ECO:0000313" key="10">
    <source>
        <dbReference type="Proteomes" id="UP000886851"/>
    </source>
</evidence>
<reference evidence="9" key="2">
    <citation type="submission" date="2021-04" db="EMBL/GenBank/DDBJ databases">
        <authorList>
            <person name="Gilroy R."/>
        </authorList>
    </citation>
    <scope>NUCLEOTIDE SEQUENCE</scope>
    <source>
        <strain evidence="9">Gambia2-208</strain>
    </source>
</reference>
<reference evidence="9" key="1">
    <citation type="journal article" date="2021" name="PeerJ">
        <title>Extensive microbial diversity within the chicken gut microbiome revealed by metagenomics and culture.</title>
        <authorList>
            <person name="Gilroy R."/>
            <person name="Ravi A."/>
            <person name="Getino M."/>
            <person name="Pursley I."/>
            <person name="Horton D.L."/>
            <person name="Alikhan N.F."/>
            <person name="Baker D."/>
            <person name="Gharbi K."/>
            <person name="Hall N."/>
            <person name="Watson M."/>
            <person name="Adriaenssens E.M."/>
            <person name="Foster-Nyarko E."/>
            <person name="Jarju S."/>
            <person name="Secka A."/>
            <person name="Antonio M."/>
            <person name="Oren A."/>
            <person name="Chaudhuri R.R."/>
            <person name="La Ragione R."/>
            <person name="Hildebrand F."/>
            <person name="Pallen M.J."/>
        </authorList>
    </citation>
    <scope>NUCLEOTIDE SEQUENCE</scope>
    <source>
        <strain evidence="9">Gambia2-208</strain>
    </source>
</reference>
<organism evidence="9 10">
    <name type="scientific">Candidatus Bacteroides pullicola</name>
    <dbReference type="NCBI Taxonomy" id="2838475"/>
    <lineage>
        <taxon>Bacteria</taxon>
        <taxon>Pseudomonadati</taxon>
        <taxon>Bacteroidota</taxon>
        <taxon>Bacteroidia</taxon>
        <taxon>Bacteroidales</taxon>
        <taxon>Bacteroidaceae</taxon>
        <taxon>Bacteroides</taxon>
    </lineage>
</organism>
<sequence length="771" mass="86293">MQSFHYILRSLLHAKGSNLLKVVSLGLGLTMSILLFSRVAFEQSYDTCFKDYDRLYQVWSQFTVKGEKYDWQQQNSGPVVGAIFESFPEQVEAATCTNRWMASEPLYYGNTRFNEPKIAADSLFFQTMGIEVLTGNPVQDLQQPNVIYLCETLARRMFGGEDPIGKVISYNYQRDLTVRGTYADLPDNTTVKADAVISMPPSWAAELSNYSWDGGDSYPQYVRLKPGVDAEAMNSRMDAMMDKYRPAESKKYFGYAAKIAPLRDTYRGYEDVQRSKVILLVMGLAILFIAALNYALLSISSLSRRAKAVGVQKCSGASGAGIFGMFLTETAIIILLSLCMMAFLLFAFQDFVEDTASTRLHNLLTWQRAWVPALTILVLFVVGGVLPGHLFAKIPVTQVFRRYTEGKKGWKRPLLFVQFAGVAFICGVMTMVTAQYNYVLDKDMGFDPSRVAISTWIGVNKEVGDQVRAKFLNMPYVEAMTYSANSNPVSGYSGTFIPGEDGQPLFSSRYDVWADNYVEVMGMTLLQGRMPRVGNEVVVNETFAEMMHWGNDVVGRTQDIDGQHVKVVGLLKDFQIEGFFQKPMPFIASYMYYPYGIFTFKLKEPFGDNLLKLQQALADAFPGRSVDVYSMQQQAENLYNPVRVLRNAMVVAAIVMFFIMLMGLLGYTADEVQRRSKEIAIRKVNGAEAGGILELLGRDILWVALPAVLLGVGASAYVNGLWLEMFSVTVPGGWAVYVLVALVNLLVILACVLWRTWHIANENPVLSLKNE</sequence>
<keyword evidence="5 6" id="KW-0472">Membrane</keyword>
<dbReference type="Pfam" id="PF12704">
    <property type="entry name" value="MacB_PCD"/>
    <property type="match status" value="2"/>
</dbReference>
<evidence type="ECO:0000313" key="9">
    <source>
        <dbReference type="EMBL" id="HIY89372.1"/>
    </source>
</evidence>
<feature type="transmembrane region" description="Helical" evidence="6">
    <location>
        <begin position="648"/>
        <end position="667"/>
    </location>
</feature>
<keyword evidence="3 6" id="KW-0812">Transmembrane</keyword>
<dbReference type="Pfam" id="PF02687">
    <property type="entry name" value="FtsX"/>
    <property type="match status" value="2"/>
</dbReference>
<dbReference type="EMBL" id="DXCV01000083">
    <property type="protein sequence ID" value="HIY89372.1"/>
    <property type="molecule type" value="Genomic_DNA"/>
</dbReference>
<feature type="transmembrane region" description="Helical" evidence="6">
    <location>
        <begin position="320"/>
        <end position="349"/>
    </location>
</feature>
<dbReference type="InterPro" id="IPR025857">
    <property type="entry name" value="MacB_PCD"/>
</dbReference>
<evidence type="ECO:0000256" key="3">
    <source>
        <dbReference type="ARBA" id="ARBA00022692"/>
    </source>
</evidence>
<dbReference type="AlphaFoldDB" id="A0A9D1ZNJ2"/>
<name>A0A9D1ZNJ2_9BACE</name>
<evidence type="ECO:0000256" key="1">
    <source>
        <dbReference type="ARBA" id="ARBA00004651"/>
    </source>
</evidence>
<evidence type="ECO:0000256" key="2">
    <source>
        <dbReference type="ARBA" id="ARBA00022475"/>
    </source>
</evidence>
<feature type="transmembrane region" description="Helical" evidence="6">
    <location>
        <begin position="413"/>
        <end position="434"/>
    </location>
</feature>
<feature type="domain" description="ABC3 transporter permease C-terminal" evidence="7">
    <location>
        <begin position="651"/>
        <end position="764"/>
    </location>
</feature>
<feature type="domain" description="MacB-like periplasmic core" evidence="8">
    <location>
        <begin position="421"/>
        <end position="598"/>
    </location>
</feature>
<dbReference type="InterPro" id="IPR050250">
    <property type="entry name" value="Macrolide_Exporter_MacB"/>
</dbReference>
<accession>A0A9D1ZNJ2</accession>
<evidence type="ECO:0000256" key="4">
    <source>
        <dbReference type="ARBA" id="ARBA00022989"/>
    </source>
</evidence>
<feature type="transmembrane region" description="Helical" evidence="6">
    <location>
        <begin position="700"/>
        <end position="722"/>
    </location>
</feature>
<dbReference type="GO" id="GO:0005886">
    <property type="term" value="C:plasma membrane"/>
    <property type="evidence" value="ECO:0007669"/>
    <property type="project" value="UniProtKB-SubCell"/>
</dbReference>
<feature type="transmembrane region" description="Helical" evidence="6">
    <location>
        <begin position="369"/>
        <end position="392"/>
    </location>
</feature>
<keyword evidence="2" id="KW-1003">Cell membrane</keyword>
<evidence type="ECO:0000259" key="8">
    <source>
        <dbReference type="Pfam" id="PF12704"/>
    </source>
</evidence>
<dbReference type="PANTHER" id="PTHR30572:SF18">
    <property type="entry name" value="ABC-TYPE MACROLIDE FAMILY EXPORT SYSTEM PERMEASE COMPONENT 2"/>
    <property type="match status" value="1"/>
</dbReference>
<protein>
    <submittedName>
        <fullName evidence="9">ABC transporter permease</fullName>
    </submittedName>
</protein>
<evidence type="ECO:0000256" key="6">
    <source>
        <dbReference type="SAM" id="Phobius"/>
    </source>
</evidence>